<dbReference type="InterPro" id="IPR003903">
    <property type="entry name" value="UIM_dom"/>
</dbReference>
<name>A0A699H6C2_TANCI</name>
<dbReference type="PROSITE" id="PS50330">
    <property type="entry name" value="UIM"/>
    <property type="match status" value="1"/>
</dbReference>
<proteinExistence type="predicted"/>
<organism evidence="2">
    <name type="scientific">Tanacetum cinerariifolium</name>
    <name type="common">Dalmatian daisy</name>
    <name type="synonym">Chrysanthemum cinerariifolium</name>
    <dbReference type="NCBI Taxonomy" id="118510"/>
    <lineage>
        <taxon>Eukaryota</taxon>
        <taxon>Viridiplantae</taxon>
        <taxon>Streptophyta</taxon>
        <taxon>Embryophyta</taxon>
        <taxon>Tracheophyta</taxon>
        <taxon>Spermatophyta</taxon>
        <taxon>Magnoliopsida</taxon>
        <taxon>eudicotyledons</taxon>
        <taxon>Gunneridae</taxon>
        <taxon>Pentapetalae</taxon>
        <taxon>asterids</taxon>
        <taxon>campanulids</taxon>
        <taxon>Asterales</taxon>
        <taxon>Asteraceae</taxon>
        <taxon>Asteroideae</taxon>
        <taxon>Anthemideae</taxon>
        <taxon>Anthemidinae</taxon>
        <taxon>Tanacetum</taxon>
    </lineage>
</organism>
<feature type="region of interest" description="Disordered" evidence="1">
    <location>
        <begin position="401"/>
        <end position="512"/>
    </location>
</feature>
<feature type="region of interest" description="Disordered" evidence="1">
    <location>
        <begin position="560"/>
        <end position="676"/>
    </location>
</feature>
<comment type="caution">
    <text evidence="2">The sequence shown here is derived from an EMBL/GenBank/DDBJ whole genome shotgun (WGS) entry which is preliminary data.</text>
</comment>
<gene>
    <name evidence="2" type="ORF">Tci_326676</name>
</gene>
<reference evidence="2" key="1">
    <citation type="journal article" date="2019" name="Sci. Rep.">
        <title>Draft genome of Tanacetum cinerariifolium, the natural source of mosquito coil.</title>
        <authorList>
            <person name="Yamashiro T."/>
            <person name="Shiraishi A."/>
            <person name="Satake H."/>
            <person name="Nakayama K."/>
        </authorList>
    </citation>
    <scope>NUCLEOTIDE SEQUENCE</scope>
</reference>
<sequence length="712" mass="79217">IVEIVVDFLLAVMVVDDVDVVVYEMKNVVVGWCLLVVGLSGGCSGGGVEVVEWREEWGRGCCKEWRENRVIALCCNNVQHSRSKHIDIHHLIREKVDNGVVEFYFMMTDYQLADIFTKALPRERFEFLLPRLGVIRGVWNDVFAAGICCLGLNNVSLMFRFDLISLDDKMANENVPAHAPTRSNDQILPFAAWVPIGKRNFVLDLHKKQKNPIFQIFVDILHNTNFFKAFTASSSVPAIYIQQFWNTLTYEAKTEITPIDQAHQFVSPSSGDVIMDFVNYLGYTEEEFVQSIQTFLTDKANLGSPTKKGRKDKPYVIPFCQFTKLIICHLGRIHDIHQRSTSPFHLAEEDLRLGNLKFVPKGKVDEVFGMPIPNELISNNIRNAPYYNAYLEMVAKHDQKISAKKEGTKKTASANQPKPMPAIKKSTKPAPAPKPKATKERIFKASTAKPPKPKPAKENSTKTTPPQKANKGKIAKFRKVKSPFQLVDEPDEEPAQFEPELELEHHGEGDEDDMELAIQMSLESFQAQSQAHIGEVAIREPVAEAMQPLPVVEGKAIEASLTGPSAQARDDTSANIVRNSPSPSDAETGAASEKTNSGDDTQMLQIDEEQGKDVDEQVNLEEMTDGLDQGQAGSDPGRTPESRPLPEQVVMDEDQAGPDPGESHGALAGPDLEPMHDEFMTDLYPKVQESLKFSAEEHVILEDPISSTGTLS</sequence>
<dbReference type="CDD" id="cd09272">
    <property type="entry name" value="RNase_HI_RT_Ty1"/>
    <property type="match status" value="1"/>
</dbReference>
<feature type="non-terminal residue" evidence="2">
    <location>
        <position position="1"/>
    </location>
</feature>
<feature type="compositionally biased region" description="Polar residues" evidence="1">
    <location>
        <begin position="573"/>
        <end position="585"/>
    </location>
</feature>
<feature type="compositionally biased region" description="Basic residues" evidence="1">
    <location>
        <begin position="470"/>
        <end position="481"/>
    </location>
</feature>
<evidence type="ECO:0000313" key="2">
    <source>
        <dbReference type="EMBL" id="GEX54701.1"/>
    </source>
</evidence>
<protein>
    <submittedName>
        <fullName evidence="2">Retrovirus-related Pol polyprotein from transposon TNT 1-94</fullName>
    </submittedName>
</protein>
<feature type="compositionally biased region" description="Acidic residues" evidence="1">
    <location>
        <begin position="616"/>
        <end position="625"/>
    </location>
</feature>
<feature type="compositionally biased region" description="Polar residues" evidence="1">
    <location>
        <begin position="593"/>
        <end position="604"/>
    </location>
</feature>
<accession>A0A699H6C2</accession>
<feature type="compositionally biased region" description="Acidic residues" evidence="1">
    <location>
        <begin position="488"/>
        <end position="501"/>
    </location>
</feature>
<dbReference type="AlphaFoldDB" id="A0A699H6C2"/>
<evidence type="ECO:0000256" key="1">
    <source>
        <dbReference type="SAM" id="MobiDB-lite"/>
    </source>
</evidence>
<dbReference type="EMBL" id="BKCJ010114822">
    <property type="protein sequence ID" value="GEX54701.1"/>
    <property type="molecule type" value="Genomic_DNA"/>
</dbReference>